<comment type="subcellular location">
    <subcellularLocation>
        <location evidence="1">Golgi apparatus membrane</location>
        <topology evidence="1">Peripheral membrane protein</topology>
    </subcellularLocation>
</comment>
<dbReference type="PANTHER" id="PTHR14042">
    <property type="entry name" value="DOPEY-RELATED"/>
    <property type="match status" value="1"/>
</dbReference>
<dbReference type="InterPro" id="IPR007249">
    <property type="entry name" value="DOP1_N"/>
</dbReference>
<dbReference type="GO" id="GO:0006895">
    <property type="term" value="P:Golgi to endosome transport"/>
    <property type="evidence" value="ECO:0007669"/>
    <property type="project" value="InterPro"/>
</dbReference>
<feature type="region of interest" description="Disordered" evidence="7">
    <location>
        <begin position="583"/>
        <end position="609"/>
    </location>
</feature>
<evidence type="ECO:0000259" key="8">
    <source>
        <dbReference type="Pfam" id="PF04118"/>
    </source>
</evidence>
<feature type="compositionally biased region" description="Polar residues" evidence="7">
    <location>
        <begin position="583"/>
        <end position="595"/>
    </location>
</feature>
<dbReference type="GO" id="GO:0005829">
    <property type="term" value="C:cytosol"/>
    <property type="evidence" value="ECO:0007669"/>
    <property type="project" value="GOC"/>
</dbReference>
<sequence length="1697" mass="189821">MPHSPTNKPDPKWKQFVSAVDRALATWESVQEWADYISFLGKLHRALKGGQGQAFVQIPSARIVAFRLATCLDPGLPSGVHQKTLEVYNSVFDILNGQELHFQIHLWLPGLLPLMSYGSINVKPLLIELFERHILPLPSLRSILKPLLLSFLPGIDDETSESFDEVLKLIEDIKLKVNDDSHFWQCLFLVIISSKDRRPGALIWANRKFPSFAAISQSIDVDSLVGNIPAAYQALSYDAQMAVSPETGLLMRAFSRGLQDEHLLVQRGFLELLVKNLELQSPVLQAIASKDDLKLLVISACSTVLRRDMSLNRRLWIWLLGPEPITTDSPSSGPHYSRAEYFAKFALEPLTTGLLEMIESDPEVPAERTRPYKICLSILDRWEIGTSVVPKILLPVIKSVQRYSNANRSDAEYEEVLRSAGALFDGVEAINIWSDVLNLILSGGDENMQLVLFILQVFNIRDEEMIVNHLPMILLALLYKEDRSDVWFKITSLILDAIPDRAFLPIHHADQTVNDESNASPLERIQEYYKLTSDEAVLPFSPGTLSLLLLNRLAELTQSELEKLHQSHSNQIDSAVDVYITANGPSETGSNTVDSAETAATSNNEDDASASAGAGELAALLSSLLEKIPEQQSWRNHGLVNALINLGQPISYTTLSGVITLFITIYDSFNEEEVDEFLFSIAKVLFAQLSTSSNKHQVEIVQAIWAIQEKLDDQRVESALVTVVSEPGHDPLIKVRVFSILWQHSINRVNAKVILERYLFFVLDLLSEEDDGGDIATLVHHWLKCVVTSGTAKQLLDFIIIHLLETNESGDIRSVIYYLDTLIRVLSSNAALRSTYANEELTGKKYPLVIFHEIERIMYRSADSNDRDSQHALNSCLELLDITEVKQESRLLDHSMLLLSVLGYFYGSRDIESLPQVSILRLLSKFLLQLNNVSPIWKQIYSSDLFAAENTDSGRDEVAKKSLPKTLFQCLVNGLSSSKNEYVVRAWADFLKDILPLFGQGVIQVIIPLVECLCKAISQSFDETRSSLFENKSDKNKSIETAVFYPYMDALEHLLVTAHEKVDSQDWRGVSAKNNNDPSFFGNVISGVFAVESPISRPAAANDRLTVLLCFQDAVRTSYNVWKCAEQSCKPSHDPTDSVVFVLSPLKSRSRKLLAKLYSLETLEMLECFIELSRSSGGDVFKVLHVLDGSRPKLTIPYLFNALISRMNSSSLEPADKSTLTTDLTDTEIMEFLINYLKSLENDTIEEVWYECMGFVREVYNNQSLYRMVIPSVLRFTAKMAEKVDAVKFGSQRKVRKDLSDLFLKLLHFALNTRSAVTVEANITNGETVSTGATGASAPALSEKDIDDGSVDTSVPSTPHMSSSTTSLALQYNQGTSGSSSLKQEDLIKALEQIVPSLRLIINDQDKTLTAITSITTNLVTPALRQKNYSNVSPSLMSLLKTITHLPSTLKAWKGIVGDAFLDPRFLGISMSQASELWQPVISKWSQFDKERIKDYVSRISSYGTNSNVLFNWSDQESSIQSQNLDRLAYLFICGTGDGFAFSFKDLMTKFELLSVGRNTQHVYLCLRAIILSVDPSHLAPVWTFLYSHLSSTFLDFLDQDKNVDLETLVAACRLLDTTLVLNPEEFQSYEWLFISDSMDAIFRNEDRDPSGIVDRISASKLLPPAQTVSGWRAYLPPAAGAPPQTPWLLSLRSSRC</sequence>
<keyword evidence="2" id="KW-0813">Transport</keyword>
<keyword evidence="5" id="KW-0472">Membrane</keyword>
<dbReference type="Pfam" id="PF04118">
    <property type="entry name" value="Dopey_N"/>
    <property type="match status" value="1"/>
</dbReference>
<reference evidence="11 12" key="1">
    <citation type="submission" date="2016-02" db="EMBL/GenBank/DDBJ databases">
        <title>Complete genome sequence and transcriptome regulation of the pentose utilising yeast Sugiyamaella lignohabitans.</title>
        <authorList>
            <person name="Bellasio M."/>
            <person name="Peymann A."/>
            <person name="Valli M."/>
            <person name="Sipitzky M."/>
            <person name="Graf A."/>
            <person name="Sauer M."/>
            <person name="Marx H."/>
            <person name="Mattanovich D."/>
        </authorList>
    </citation>
    <scope>NUCLEOTIDE SEQUENCE [LARGE SCALE GENOMIC DNA]</scope>
    <source>
        <strain evidence="11 12">CBS 10342</strain>
    </source>
</reference>
<dbReference type="GO" id="GO:0015031">
    <property type="term" value="P:protein transport"/>
    <property type="evidence" value="ECO:0007669"/>
    <property type="project" value="UniProtKB-KW"/>
</dbReference>
<evidence type="ECO:0000256" key="4">
    <source>
        <dbReference type="ARBA" id="ARBA00023034"/>
    </source>
</evidence>
<feature type="domain" description="DOP1-like C-terminal" evidence="10">
    <location>
        <begin position="1232"/>
        <end position="1318"/>
    </location>
</feature>
<dbReference type="GeneID" id="30036218"/>
<evidence type="ECO:0000313" key="11">
    <source>
        <dbReference type="EMBL" id="ANB11316.1"/>
    </source>
</evidence>
<feature type="region of interest" description="Disordered" evidence="7">
    <location>
        <begin position="1328"/>
        <end position="1367"/>
    </location>
</feature>
<feature type="domain" description="DOP1-like C-terminal" evidence="10">
    <location>
        <begin position="1379"/>
        <end position="1661"/>
    </location>
</feature>
<feature type="domain" description="DOP1 N-terminal" evidence="8">
    <location>
        <begin position="10"/>
        <end position="323"/>
    </location>
</feature>
<dbReference type="RefSeq" id="XP_018733793.1">
    <property type="nucleotide sequence ID" value="XM_018881178.1"/>
</dbReference>
<dbReference type="PANTHER" id="PTHR14042:SF24">
    <property type="entry name" value="PROTEIN DOPEY-1 HOMOLOG"/>
    <property type="match status" value="1"/>
</dbReference>
<evidence type="ECO:0000256" key="2">
    <source>
        <dbReference type="ARBA" id="ARBA00022448"/>
    </source>
</evidence>
<evidence type="ECO:0000256" key="5">
    <source>
        <dbReference type="ARBA" id="ARBA00023136"/>
    </source>
</evidence>
<dbReference type="KEGG" id="slb:AWJ20_4120"/>
<evidence type="ECO:0000256" key="1">
    <source>
        <dbReference type="ARBA" id="ARBA00004395"/>
    </source>
</evidence>
<feature type="compositionally biased region" description="Low complexity" evidence="7">
    <location>
        <begin position="599"/>
        <end position="609"/>
    </location>
</feature>
<dbReference type="GO" id="GO:0000139">
    <property type="term" value="C:Golgi membrane"/>
    <property type="evidence" value="ECO:0007669"/>
    <property type="project" value="UniProtKB-SubCell"/>
</dbReference>
<evidence type="ECO:0000259" key="9">
    <source>
        <dbReference type="Pfam" id="PF24597"/>
    </source>
</evidence>
<dbReference type="InterPro" id="IPR056457">
    <property type="entry name" value="DOP1_C"/>
</dbReference>
<accession>A0A167C7I3</accession>
<evidence type="ECO:0000256" key="3">
    <source>
        <dbReference type="ARBA" id="ARBA00022927"/>
    </source>
</evidence>
<evidence type="ECO:0000256" key="6">
    <source>
        <dbReference type="ARBA" id="ARBA00046326"/>
    </source>
</evidence>
<dbReference type="OrthoDB" id="297643at2759"/>
<gene>
    <name evidence="11" type="primary">DOP1</name>
    <name evidence="11" type="ORF">AWJ20_4120</name>
</gene>
<proteinExistence type="inferred from homology"/>
<protein>
    <submittedName>
        <fullName evidence="11">Dop1p</fullName>
    </submittedName>
</protein>
<dbReference type="InterPro" id="IPR056458">
    <property type="entry name" value="TPR_DOP1_M"/>
</dbReference>
<dbReference type="Pfam" id="PF24597">
    <property type="entry name" value="TPR_DOP1_M"/>
    <property type="match status" value="1"/>
</dbReference>
<evidence type="ECO:0000256" key="7">
    <source>
        <dbReference type="SAM" id="MobiDB-lite"/>
    </source>
</evidence>
<dbReference type="InterPro" id="IPR040314">
    <property type="entry name" value="DOP1"/>
</dbReference>
<dbReference type="Proteomes" id="UP000189580">
    <property type="component" value="Chromosome c"/>
</dbReference>
<keyword evidence="4" id="KW-0333">Golgi apparatus</keyword>
<organism evidence="11 12">
    <name type="scientific">Sugiyamaella lignohabitans</name>
    <dbReference type="NCBI Taxonomy" id="796027"/>
    <lineage>
        <taxon>Eukaryota</taxon>
        <taxon>Fungi</taxon>
        <taxon>Dikarya</taxon>
        <taxon>Ascomycota</taxon>
        <taxon>Saccharomycotina</taxon>
        <taxon>Dipodascomycetes</taxon>
        <taxon>Dipodascales</taxon>
        <taxon>Trichomonascaceae</taxon>
        <taxon>Sugiyamaella</taxon>
    </lineage>
</organism>
<feature type="compositionally biased region" description="Low complexity" evidence="7">
    <location>
        <begin position="1353"/>
        <end position="1367"/>
    </location>
</feature>
<dbReference type="InterPro" id="IPR016024">
    <property type="entry name" value="ARM-type_fold"/>
</dbReference>
<dbReference type="Pfam" id="PF24598">
    <property type="entry name" value="DOP1_C"/>
    <property type="match status" value="2"/>
</dbReference>
<feature type="domain" description="DOP1-like middle TPR" evidence="9">
    <location>
        <begin position="341"/>
        <end position="529"/>
    </location>
</feature>
<dbReference type="SUPFAM" id="SSF48371">
    <property type="entry name" value="ARM repeat"/>
    <property type="match status" value="1"/>
</dbReference>
<dbReference type="EMBL" id="CP014500">
    <property type="protein sequence ID" value="ANB11316.1"/>
    <property type="molecule type" value="Genomic_DNA"/>
</dbReference>
<evidence type="ECO:0000313" key="12">
    <source>
        <dbReference type="Proteomes" id="UP000189580"/>
    </source>
</evidence>
<evidence type="ECO:0000259" key="10">
    <source>
        <dbReference type="Pfam" id="PF24598"/>
    </source>
</evidence>
<keyword evidence="12" id="KW-1185">Reference proteome</keyword>
<name>A0A167C7I3_9ASCO</name>
<comment type="similarity">
    <text evidence="6">Belongs to the DOP1 family.</text>
</comment>
<dbReference type="GO" id="GO:0005768">
    <property type="term" value="C:endosome"/>
    <property type="evidence" value="ECO:0007669"/>
    <property type="project" value="TreeGrafter"/>
</dbReference>
<keyword evidence="3" id="KW-0653">Protein transport</keyword>
<dbReference type="GO" id="GO:0005802">
    <property type="term" value="C:trans-Golgi network"/>
    <property type="evidence" value="ECO:0007669"/>
    <property type="project" value="TreeGrafter"/>
</dbReference>